<dbReference type="AlphaFoldDB" id="A0AAD5GXC2"/>
<dbReference type="Proteomes" id="UP001205105">
    <property type="component" value="Unassembled WGS sequence"/>
</dbReference>
<name>A0AAD5GXC2_9CHLO</name>
<feature type="region of interest" description="Disordered" evidence="1">
    <location>
        <begin position="415"/>
        <end position="472"/>
    </location>
</feature>
<proteinExistence type="predicted"/>
<comment type="caution">
    <text evidence="3">The sequence shown here is derived from an EMBL/GenBank/DDBJ whole genome shotgun (WGS) entry which is preliminary data.</text>
</comment>
<feature type="compositionally biased region" description="Low complexity" evidence="1">
    <location>
        <begin position="67"/>
        <end position="121"/>
    </location>
</feature>
<organism evidence="3 4">
    <name type="scientific">Chlorella ohadii</name>
    <dbReference type="NCBI Taxonomy" id="2649997"/>
    <lineage>
        <taxon>Eukaryota</taxon>
        <taxon>Viridiplantae</taxon>
        <taxon>Chlorophyta</taxon>
        <taxon>core chlorophytes</taxon>
        <taxon>Trebouxiophyceae</taxon>
        <taxon>Chlorellales</taxon>
        <taxon>Chlorellaceae</taxon>
        <taxon>Chlorella clade</taxon>
        <taxon>Chlorella</taxon>
    </lineage>
</organism>
<evidence type="ECO:0000313" key="3">
    <source>
        <dbReference type="EMBL" id="KAI7836106.1"/>
    </source>
</evidence>
<feature type="region of interest" description="Disordered" evidence="1">
    <location>
        <begin position="39"/>
        <end position="179"/>
    </location>
</feature>
<evidence type="ECO:0000256" key="1">
    <source>
        <dbReference type="SAM" id="MobiDB-lite"/>
    </source>
</evidence>
<feature type="compositionally biased region" description="Low complexity" evidence="1">
    <location>
        <begin position="675"/>
        <end position="688"/>
    </location>
</feature>
<keyword evidence="4" id="KW-1185">Reference proteome</keyword>
<feature type="compositionally biased region" description="Acidic residues" evidence="1">
    <location>
        <begin position="167"/>
        <end position="178"/>
    </location>
</feature>
<feature type="compositionally biased region" description="Low complexity" evidence="1">
    <location>
        <begin position="47"/>
        <end position="60"/>
    </location>
</feature>
<keyword evidence="2" id="KW-1133">Transmembrane helix</keyword>
<gene>
    <name evidence="3" type="ORF">COHA_010007</name>
</gene>
<reference evidence="3" key="1">
    <citation type="submission" date="2020-11" db="EMBL/GenBank/DDBJ databases">
        <title>Chlorella ohadii genome sequencing and assembly.</title>
        <authorList>
            <person name="Murik O."/>
            <person name="Treves H."/>
            <person name="Kedem I."/>
            <person name="Shotland Y."/>
            <person name="Kaplan A."/>
        </authorList>
    </citation>
    <scope>NUCLEOTIDE SEQUENCE</scope>
    <source>
        <strain evidence="3">1</strain>
    </source>
</reference>
<sequence>MASSSSSRSSSSGGSSGGLVLGLAAAGLAIAGGVALLLSGKKDGSKPSKPASKGASTPKKVVPKRTPSQASQAASEASGAAAAAAAPAAAAPTRQASPACHRLKAAAAEKSAAEKAAAAKAAADKAAADKAVAEKAAAEKAAAKAAKAAAAPVAAPAAEAAPAAAEAEQEAEAEAEAEEVVHEMPSGADIAALVLPADAVPAKEQPADEPLELLSAIPVPPLSFSSGASAEADDLNELESKARNMSLHAHKLVKDNNNLVQGSKEQKAALDLLLAPENAGKARPHLVAACAFALGDMMLAQKKVDETKRALAIAYQTAAHIDDKGPQSLMQVRALMNYAYILKSERKAASTRATYDEALTLARTQHGATHGMVEKIKYELTAFLGTNGREAEAANMLISSAAELLNEAERLAAEEAAKPAEQKEAEKKKAKEEAASKAAANGSADEPPSGLEHVAGEGQGEEEEEEGMTPAQTAQHFAMRNLMNAAGVLDGLQQYERGQELLGRAADIAVCAWGPGSMQHLNVLYALAQHFRRRGMIQESIDFHEQVLAIMDESIQVYSPELLQNRIAILRDTAVLLDKVGQAEAAVDYATGALVNAQTLAGIMSGQQRATQHPILEPFYRLLADLKEKIGDEAGAAECRRMANAGRLSQRMAAAGGKQQQQRQQKAGAGGRKSGTGASTARAGGRRV</sequence>
<feature type="compositionally biased region" description="Low complexity" evidence="1">
    <location>
        <begin position="143"/>
        <end position="166"/>
    </location>
</feature>
<keyword evidence="2" id="KW-0812">Transmembrane</keyword>
<feature type="compositionally biased region" description="Basic and acidic residues" evidence="1">
    <location>
        <begin position="122"/>
        <end position="142"/>
    </location>
</feature>
<dbReference type="SUPFAM" id="SSF48452">
    <property type="entry name" value="TPR-like"/>
    <property type="match status" value="1"/>
</dbReference>
<accession>A0AAD5GXC2</accession>
<evidence type="ECO:0000313" key="4">
    <source>
        <dbReference type="Proteomes" id="UP001205105"/>
    </source>
</evidence>
<feature type="region of interest" description="Disordered" evidence="1">
    <location>
        <begin position="649"/>
        <end position="688"/>
    </location>
</feature>
<feature type="compositionally biased region" description="Low complexity" evidence="1">
    <location>
        <begin position="650"/>
        <end position="667"/>
    </location>
</feature>
<evidence type="ECO:0000256" key="2">
    <source>
        <dbReference type="SAM" id="Phobius"/>
    </source>
</evidence>
<dbReference type="InterPro" id="IPR011990">
    <property type="entry name" value="TPR-like_helical_dom_sf"/>
</dbReference>
<protein>
    <submittedName>
        <fullName evidence="3">Uncharacterized protein</fullName>
    </submittedName>
</protein>
<feature type="transmembrane region" description="Helical" evidence="2">
    <location>
        <begin position="20"/>
        <end position="39"/>
    </location>
</feature>
<keyword evidence="2" id="KW-0472">Membrane</keyword>
<feature type="compositionally biased region" description="Basic and acidic residues" evidence="1">
    <location>
        <begin position="415"/>
        <end position="435"/>
    </location>
</feature>
<dbReference type="EMBL" id="JADXDR010000204">
    <property type="protein sequence ID" value="KAI7836106.1"/>
    <property type="molecule type" value="Genomic_DNA"/>
</dbReference>
<dbReference type="Gene3D" id="1.25.40.10">
    <property type="entry name" value="Tetratricopeptide repeat domain"/>
    <property type="match status" value="1"/>
</dbReference>